<name>A0A126QE21_PASMD</name>
<dbReference type="Gene3D" id="3.30.70.20">
    <property type="match status" value="2"/>
</dbReference>
<keyword evidence="1" id="KW-0813">Transport</keyword>
<comment type="similarity">
    <text evidence="8">Belongs to the NapF family.</text>
</comment>
<organism evidence="10">
    <name type="scientific">Pasteurella multocida</name>
    <dbReference type="NCBI Taxonomy" id="747"/>
    <lineage>
        <taxon>Bacteria</taxon>
        <taxon>Pseudomonadati</taxon>
        <taxon>Pseudomonadota</taxon>
        <taxon>Gammaproteobacteria</taxon>
        <taxon>Pasteurellales</taxon>
        <taxon>Pasteurellaceae</taxon>
        <taxon>Pasteurella</taxon>
    </lineage>
</organism>
<feature type="binding site" evidence="8">
    <location>
        <position position="64"/>
    </location>
    <ligand>
        <name>[4Fe-4S] cluster</name>
        <dbReference type="ChEBI" id="CHEBI:49883"/>
        <label>1</label>
    </ligand>
</feature>
<feature type="binding site" evidence="8">
    <location>
        <position position="93"/>
    </location>
    <ligand>
        <name>[4Fe-4S] cluster</name>
        <dbReference type="ChEBI" id="CHEBI:49883"/>
        <label>2</label>
    </ligand>
</feature>
<keyword evidence="7 8" id="KW-0411">Iron-sulfur</keyword>
<evidence type="ECO:0000256" key="4">
    <source>
        <dbReference type="ARBA" id="ARBA00022737"/>
    </source>
</evidence>
<reference evidence="10" key="1">
    <citation type="submission" date="2015-01" db="EMBL/GenBank/DDBJ databases">
        <title>Draft genome sequence of Pasteurella multocida isolated from alpaca pneumonia.</title>
        <authorList>
            <person name="Maturrano L."/>
            <person name="Hurtado R."/>
            <person name="Allasi N."/>
            <person name="Juscamayta E."/>
            <person name="Fernandez D."/>
            <person name="Maximiliano J."/>
            <person name="Rimac R."/>
            <person name="Rosadio R."/>
        </authorList>
    </citation>
    <scope>NUCLEOTIDE SEQUENCE</scope>
    <source>
        <strain evidence="10">UNMSM</strain>
    </source>
</reference>
<dbReference type="GO" id="GO:0046872">
    <property type="term" value="F:metal ion binding"/>
    <property type="evidence" value="ECO:0007669"/>
    <property type="project" value="UniProtKB-KW"/>
</dbReference>
<comment type="cofactor">
    <cofactor evidence="8">
        <name>[4Fe-4S] cluster</name>
        <dbReference type="ChEBI" id="CHEBI:49883"/>
    </cofactor>
</comment>
<accession>A0A126QE21</accession>
<dbReference type="Pfam" id="PF12838">
    <property type="entry name" value="Fer4_7"/>
    <property type="match status" value="2"/>
</dbReference>
<protein>
    <recommendedName>
        <fullName evidence="8">Ferredoxin-type protein NapF</fullName>
    </recommendedName>
</protein>
<keyword evidence="8" id="KW-0963">Cytoplasm</keyword>
<evidence type="ECO:0000313" key="10">
    <source>
        <dbReference type="EMBL" id="AMK08061.1"/>
    </source>
</evidence>
<dbReference type="SUPFAM" id="SSF54862">
    <property type="entry name" value="4Fe-4S ferredoxins"/>
    <property type="match status" value="1"/>
</dbReference>
<keyword evidence="6 8" id="KW-0408">Iron</keyword>
<gene>
    <name evidence="8 10" type="primary">napF</name>
</gene>
<feature type="binding site" evidence="8">
    <location>
        <position position="171"/>
    </location>
    <ligand>
        <name>[4Fe-4S] cluster</name>
        <dbReference type="ChEBI" id="CHEBI:49883"/>
        <label>3</label>
    </ligand>
</feature>
<dbReference type="PANTHER" id="PTHR43687:SF6">
    <property type="entry name" value="L-ASPARTATE SEMIALDEHYDE SULFURTRANSFERASE IRON-SULFUR SUBUNIT"/>
    <property type="match status" value="1"/>
</dbReference>
<evidence type="ECO:0000256" key="7">
    <source>
        <dbReference type="ARBA" id="ARBA00023014"/>
    </source>
</evidence>
<evidence type="ECO:0000256" key="8">
    <source>
        <dbReference type="HAMAP-Rule" id="MF_02201"/>
    </source>
</evidence>
<comment type="subcellular location">
    <subcellularLocation>
        <location evidence="8">Cytoplasm</location>
    </subcellularLocation>
</comment>
<feature type="binding site" evidence="8">
    <location>
        <position position="103"/>
    </location>
    <ligand>
        <name>[4Fe-4S] cluster</name>
        <dbReference type="ChEBI" id="CHEBI:49883"/>
        <label>2</label>
    </ligand>
</feature>
<comment type="subunit">
    <text evidence="8">Interacts with the cytoplasmic NapA precursor.</text>
</comment>
<feature type="binding site" evidence="8">
    <location>
        <position position="165"/>
    </location>
    <ligand>
        <name>[4Fe-4S] cluster</name>
        <dbReference type="ChEBI" id="CHEBI:49883"/>
        <label>3</label>
    </ligand>
</feature>
<evidence type="ECO:0000256" key="2">
    <source>
        <dbReference type="ARBA" id="ARBA00022485"/>
    </source>
</evidence>
<keyword evidence="4 8" id="KW-0677">Repeat</keyword>
<dbReference type="EMBL" id="KP660222">
    <property type="protein sequence ID" value="AMK08061.1"/>
    <property type="molecule type" value="Genomic_DNA"/>
</dbReference>
<keyword evidence="2 8" id="KW-0004">4Fe-4S</keyword>
<dbReference type="HAMAP" id="MF_02201">
    <property type="entry name" value="NapF"/>
    <property type="match status" value="1"/>
</dbReference>
<evidence type="ECO:0000256" key="6">
    <source>
        <dbReference type="ARBA" id="ARBA00023004"/>
    </source>
</evidence>
<dbReference type="PROSITE" id="PS51379">
    <property type="entry name" value="4FE4S_FER_2"/>
    <property type="match status" value="3"/>
</dbReference>
<dbReference type="InterPro" id="IPR050572">
    <property type="entry name" value="Fe-S_Ferredoxin"/>
</dbReference>
<feature type="domain" description="4Fe-4S ferredoxin-type" evidence="9">
    <location>
        <begin position="48"/>
        <end position="81"/>
    </location>
</feature>
<feature type="binding site" evidence="8">
    <location>
        <position position="99"/>
    </location>
    <ligand>
        <name>[4Fe-4S] cluster</name>
        <dbReference type="ChEBI" id="CHEBI:49883"/>
        <label>2</label>
    </ligand>
</feature>
<evidence type="ECO:0000259" key="9">
    <source>
        <dbReference type="PROSITE" id="PS51379"/>
    </source>
</evidence>
<feature type="domain" description="4Fe-4S ferredoxin-type" evidence="9">
    <location>
        <begin position="156"/>
        <end position="185"/>
    </location>
</feature>
<dbReference type="GO" id="GO:0005737">
    <property type="term" value="C:cytoplasm"/>
    <property type="evidence" value="ECO:0007669"/>
    <property type="project" value="UniProtKB-SubCell"/>
</dbReference>
<feature type="binding site" evidence="8">
    <location>
        <position position="168"/>
    </location>
    <ligand>
        <name>[4Fe-4S] cluster</name>
        <dbReference type="ChEBI" id="CHEBI:49883"/>
        <label>3</label>
    </ligand>
</feature>
<feature type="binding site" evidence="8">
    <location>
        <position position="96"/>
    </location>
    <ligand>
        <name>[4Fe-4S] cluster</name>
        <dbReference type="ChEBI" id="CHEBI:49883"/>
        <label>2</label>
    </ligand>
</feature>
<dbReference type="GO" id="GO:0051539">
    <property type="term" value="F:4 iron, 4 sulfur cluster binding"/>
    <property type="evidence" value="ECO:0007669"/>
    <property type="project" value="UniProtKB-UniRule"/>
</dbReference>
<evidence type="ECO:0000256" key="3">
    <source>
        <dbReference type="ARBA" id="ARBA00022723"/>
    </source>
</evidence>
<sequence length="192" mass="21541">MADLKKGKLKGSRMTVENVSRRHFLRGQFLTSLQSEKVKIQGFQGIRPPWSVDEQRFIQDCDRCGDCIAVCETQILIKGEGGFPEVQFRHGECTFCHKCVDVCQQPVFRPLSELAWTHKVAINKQCLTSKAVECRSCEDSCEMRAIYFKRQLGGISQPLLALENCNGCGACLRSCPVSAITLSLGQQHQVEK</sequence>
<keyword evidence="5" id="KW-0249">Electron transport</keyword>
<feature type="domain" description="4Fe-4S ferredoxin-type" evidence="9">
    <location>
        <begin position="84"/>
        <end position="113"/>
    </location>
</feature>
<dbReference type="InterPro" id="IPR004496">
    <property type="entry name" value="NapF"/>
</dbReference>
<feature type="binding site" evidence="8">
    <location>
        <position position="71"/>
    </location>
    <ligand>
        <name>[4Fe-4S] cluster</name>
        <dbReference type="ChEBI" id="CHEBI:49883"/>
        <label>1</label>
    </ligand>
</feature>
<dbReference type="NCBIfam" id="TIGR00402">
    <property type="entry name" value="napF"/>
    <property type="match status" value="1"/>
</dbReference>
<evidence type="ECO:0000256" key="5">
    <source>
        <dbReference type="ARBA" id="ARBA00022982"/>
    </source>
</evidence>
<keyword evidence="3 8" id="KW-0479">Metal-binding</keyword>
<dbReference type="PROSITE" id="PS00198">
    <property type="entry name" value="4FE4S_FER_1"/>
    <property type="match status" value="2"/>
</dbReference>
<dbReference type="PANTHER" id="PTHR43687">
    <property type="entry name" value="ADENYLYLSULFATE REDUCTASE, BETA SUBUNIT"/>
    <property type="match status" value="1"/>
</dbReference>
<feature type="binding site" evidence="8">
    <location>
        <position position="67"/>
    </location>
    <ligand>
        <name>[4Fe-4S] cluster</name>
        <dbReference type="ChEBI" id="CHEBI:49883"/>
        <label>1</label>
    </ligand>
</feature>
<proteinExistence type="inferred from homology"/>
<dbReference type="AlphaFoldDB" id="A0A126QE21"/>
<dbReference type="CDD" id="cd10564">
    <property type="entry name" value="NapF_like"/>
    <property type="match status" value="1"/>
</dbReference>
<comment type="function">
    <text evidence="8">Could be involved in the maturation of NapA, the catalytic subunit of the periplasmic nitrate reductase, before its export into the periplasm.</text>
</comment>
<evidence type="ECO:0000256" key="1">
    <source>
        <dbReference type="ARBA" id="ARBA00022448"/>
    </source>
</evidence>
<dbReference type="InterPro" id="IPR017896">
    <property type="entry name" value="4Fe4S_Fe-S-bd"/>
</dbReference>
<dbReference type="InterPro" id="IPR017900">
    <property type="entry name" value="4Fe4S_Fe_S_CS"/>
</dbReference>
<feature type="binding site" evidence="8">
    <location>
        <position position="61"/>
    </location>
    <ligand>
        <name>[4Fe-4S] cluster</name>
        <dbReference type="ChEBI" id="CHEBI:49883"/>
        <label>1</label>
    </ligand>
</feature>
<feature type="binding site" evidence="8">
    <location>
        <position position="175"/>
    </location>
    <ligand>
        <name>[4Fe-4S] cluster</name>
        <dbReference type="ChEBI" id="CHEBI:49883"/>
        <label>3</label>
    </ligand>
</feature>